<protein>
    <submittedName>
        <fullName evidence="1">Uncharacterized protein</fullName>
    </submittedName>
</protein>
<dbReference type="KEGG" id="atq:GH723_17060"/>
<keyword evidence="2" id="KW-1185">Reference proteome</keyword>
<accession>A0A5Q2RIR5</accession>
<gene>
    <name evidence="1" type="ORF">GH723_17060</name>
</gene>
<name>A0A5Q2RIR5_9ACTN</name>
<dbReference type="AlphaFoldDB" id="A0A5Q2RIR5"/>
<dbReference type="Proteomes" id="UP000334019">
    <property type="component" value="Chromosome"/>
</dbReference>
<dbReference type="EMBL" id="CP045851">
    <property type="protein sequence ID" value="QGG96669.1"/>
    <property type="molecule type" value="Genomic_DNA"/>
</dbReference>
<reference evidence="1 2" key="1">
    <citation type="submission" date="2019-11" db="EMBL/GenBank/DDBJ databases">
        <authorList>
            <person name="He Y."/>
        </authorList>
    </citation>
    <scope>NUCLEOTIDE SEQUENCE [LARGE SCALE GENOMIC DNA]</scope>
    <source>
        <strain evidence="1 2">SCSIO 58843</strain>
    </source>
</reference>
<organism evidence="1 2">
    <name type="scientific">Actinomarinicola tropica</name>
    <dbReference type="NCBI Taxonomy" id="2789776"/>
    <lineage>
        <taxon>Bacteria</taxon>
        <taxon>Bacillati</taxon>
        <taxon>Actinomycetota</taxon>
        <taxon>Acidimicrobiia</taxon>
        <taxon>Acidimicrobiales</taxon>
        <taxon>Iamiaceae</taxon>
        <taxon>Actinomarinicola</taxon>
    </lineage>
</organism>
<evidence type="ECO:0000313" key="2">
    <source>
        <dbReference type="Proteomes" id="UP000334019"/>
    </source>
</evidence>
<sequence>MTTLESAGISVELPNGWEGGVRTRVDPAPVAPGVQLASTGHSAATAHMANFALPSDRADFGGGAVELMNSNHIFMSLVEFDADSAGTALFADQGVPQLSTIDFDPYALQRVIHGQCGLQRFFTVAGRPFCLYVVLGREDNRGPLVSQCNAVLRSLRIT</sequence>
<evidence type="ECO:0000313" key="1">
    <source>
        <dbReference type="EMBL" id="QGG96669.1"/>
    </source>
</evidence>
<dbReference type="RefSeq" id="WP_153760773.1">
    <property type="nucleotide sequence ID" value="NZ_CP045851.1"/>
</dbReference>
<proteinExistence type="predicted"/>